<accession>A0ABN2UYI6</accession>
<proteinExistence type="predicted"/>
<reference evidence="1 2" key="1">
    <citation type="journal article" date="2019" name="Int. J. Syst. Evol. Microbiol.">
        <title>The Global Catalogue of Microorganisms (GCM) 10K type strain sequencing project: providing services to taxonomists for standard genome sequencing and annotation.</title>
        <authorList>
            <consortium name="The Broad Institute Genomics Platform"/>
            <consortium name="The Broad Institute Genome Sequencing Center for Infectious Disease"/>
            <person name="Wu L."/>
            <person name="Ma J."/>
        </authorList>
    </citation>
    <scope>NUCLEOTIDE SEQUENCE [LARGE SCALE GENOMIC DNA]</scope>
    <source>
        <strain evidence="1 2">JCM 16014</strain>
    </source>
</reference>
<dbReference type="RefSeq" id="WP_344668564.1">
    <property type="nucleotide sequence ID" value="NZ_BAAAQN010000037.1"/>
</dbReference>
<dbReference type="EMBL" id="BAAAQN010000037">
    <property type="protein sequence ID" value="GAA2044439.1"/>
    <property type="molecule type" value="Genomic_DNA"/>
</dbReference>
<dbReference type="Proteomes" id="UP001500751">
    <property type="component" value="Unassembled WGS sequence"/>
</dbReference>
<organism evidence="1 2">
    <name type="scientific">Catenulispora yoronensis</name>
    <dbReference type="NCBI Taxonomy" id="450799"/>
    <lineage>
        <taxon>Bacteria</taxon>
        <taxon>Bacillati</taxon>
        <taxon>Actinomycetota</taxon>
        <taxon>Actinomycetes</taxon>
        <taxon>Catenulisporales</taxon>
        <taxon>Catenulisporaceae</taxon>
        <taxon>Catenulispora</taxon>
    </lineage>
</organism>
<evidence type="ECO:0008006" key="3">
    <source>
        <dbReference type="Google" id="ProtNLM"/>
    </source>
</evidence>
<gene>
    <name evidence="1" type="ORF">GCM10009839_55080</name>
</gene>
<comment type="caution">
    <text evidence="1">The sequence shown here is derived from an EMBL/GenBank/DDBJ whole genome shotgun (WGS) entry which is preliminary data.</text>
</comment>
<evidence type="ECO:0000313" key="2">
    <source>
        <dbReference type="Proteomes" id="UP001500751"/>
    </source>
</evidence>
<evidence type="ECO:0000313" key="1">
    <source>
        <dbReference type="EMBL" id="GAA2044439.1"/>
    </source>
</evidence>
<keyword evidence="2" id="KW-1185">Reference proteome</keyword>
<sequence>MDDRLGKSPTWQVEVRTDVFFAADKSSFLTPDFLIRRRLPRGADTTAADVVLVGEVLSGSDTPKRRVLPGWR</sequence>
<name>A0ABN2UYI6_9ACTN</name>
<protein>
    <recommendedName>
        <fullName evidence="3">DNA ligase (ATP)</fullName>
    </recommendedName>
</protein>